<dbReference type="Gene3D" id="3.40.50.2300">
    <property type="match status" value="1"/>
</dbReference>
<dbReference type="PANTHER" id="PTHR44591:SF3">
    <property type="entry name" value="RESPONSE REGULATORY DOMAIN-CONTAINING PROTEIN"/>
    <property type="match status" value="1"/>
</dbReference>
<evidence type="ECO:0000313" key="5">
    <source>
        <dbReference type="Proteomes" id="UP000006898"/>
    </source>
</evidence>
<sequence length="146" mass="16233">MSARQLHCTGQKVLVVDDDSSFRELLTELLETAGYHVWTAQDGLAGLHALHNGPFDLILVDYRMPGMTGLDMAAHIRRSDTVTPIILITGDYYMLDPEIVTRAGVTKVLPKPLKINEFLNVCSIGKQQYKYEPCLDNPSRGGSWDA</sequence>
<protein>
    <recommendedName>
        <fullName evidence="3">Response regulatory domain-containing protein</fullName>
    </recommendedName>
</protein>
<dbReference type="GO" id="GO:0000160">
    <property type="term" value="P:phosphorelay signal transduction system"/>
    <property type="evidence" value="ECO:0007669"/>
    <property type="project" value="InterPro"/>
</dbReference>
<dbReference type="InterPro" id="IPR050595">
    <property type="entry name" value="Bact_response_regulator"/>
</dbReference>
<dbReference type="Proteomes" id="UP000006898">
    <property type="component" value="Chromosome"/>
</dbReference>
<gene>
    <name evidence="4" type="ORF">DAMO_1879</name>
</gene>
<dbReference type="InterPro" id="IPR011006">
    <property type="entry name" value="CheY-like_superfamily"/>
</dbReference>
<reference evidence="4 5" key="1">
    <citation type="journal article" date="2010" name="Nature">
        <title>Nitrite-driven anaerobic methane oxidation by oxygenic bacteria.</title>
        <authorList>
            <person name="Ettwig K.F."/>
            <person name="Butler M.K."/>
            <person name="Le Paslier D."/>
            <person name="Pelletier E."/>
            <person name="Mangenot S."/>
            <person name="Kuypers M.M.M."/>
            <person name="Schreiber F."/>
            <person name="Dutilh B.E."/>
            <person name="Zedelius J."/>
            <person name="de Beer D."/>
            <person name="Gloerich J."/>
            <person name="Wessels H.J.C.T."/>
            <person name="van Allen T."/>
            <person name="Luesken F."/>
            <person name="Wu M."/>
            <person name="van de Pas-Schoonen K.T."/>
            <person name="Op den Camp H.J.M."/>
            <person name="Janssen-Megens E.M."/>
            <person name="Francoijs K-J."/>
            <person name="Stunnenberg H."/>
            <person name="Weissenbach J."/>
            <person name="Jetten M.S.M."/>
            <person name="Strous M."/>
        </authorList>
    </citation>
    <scope>NUCLEOTIDE SEQUENCE [LARGE SCALE GENOMIC DNA]</scope>
</reference>
<feature type="modified residue" description="4-aspartylphosphate" evidence="2">
    <location>
        <position position="61"/>
    </location>
</feature>
<dbReference type="EMBL" id="FP565575">
    <property type="protein sequence ID" value="CBE68929.1"/>
    <property type="molecule type" value="Genomic_DNA"/>
</dbReference>
<dbReference type="CDD" id="cd17546">
    <property type="entry name" value="REC_hyHK_CKI1_RcsC-like"/>
    <property type="match status" value="1"/>
</dbReference>
<dbReference type="AlphaFoldDB" id="D5MGP8"/>
<evidence type="ECO:0000256" key="1">
    <source>
        <dbReference type="ARBA" id="ARBA00022553"/>
    </source>
</evidence>
<dbReference type="SUPFAM" id="SSF52172">
    <property type="entry name" value="CheY-like"/>
    <property type="match status" value="1"/>
</dbReference>
<dbReference type="PROSITE" id="PS50110">
    <property type="entry name" value="RESPONSE_REGULATORY"/>
    <property type="match status" value="1"/>
</dbReference>
<dbReference type="PANTHER" id="PTHR44591">
    <property type="entry name" value="STRESS RESPONSE REGULATOR PROTEIN 1"/>
    <property type="match status" value="1"/>
</dbReference>
<proteinExistence type="predicted"/>
<organism evidence="4 5">
    <name type="scientific">Methylomirabilis oxygeniifera</name>
    <dbReference type="NCBI Taxonomy" id="671143"/>
    <lineage>
        <taxon>Bacteria</taxon>
        <taxon>Candidatus Methylomirabilota</taxon>
        <taxon>Candidatus Methylomirabilia</taxon>
        <taxon>Candidatus Methylomirabilales</taxon>
        <taxon>Candidatus Methylomirabilaceae</taxon>
        <taxon>Candidatus Methylomirabilis</taxon>
    </lineage>
</organism>
<dbReference type="STRING" id="671143.DAMO_1879"/>
<dbReference type="Pfam" id="PF00072">
    <property type="entry name" value="Response_reg"/>
    <property type="match status" value="1"/>
</dbReference>
<keyword evidence="1 2" id="KW-0597">Phosphoprotein</keyword>
<evidence type="ECO:0000256" key="2">
    <source>
        <dbReference type="PROSITE-ProRule" id="PRU00169"/>
    </source>
</evidence>
<evidence type="ECO:0000259" key="3">
    <source>
        <dbReference type="PROSITE" id="PS50110"/>
    </source>
</evidence>
<dbReference type="HOGENOM" id="CLU_000445_69_8_0"/>
<dbReference type="SMART" id="SM00448">
    <property type="entry name" value="REC"/>
    <property type="match status" value="1"/>
</dbReference>
<name>D5MGP8_METO1</name>
<dbReference type="InterPro" id="IPR001789">
    <property type="entry name" value="Sig_transdc_resp-reg_receiver"/>
</dbReference>
<evidence type="ECO:0000313" key="4">
    <source>
        <dbReference type="EMBL" id="CBE68929.1"/>
    </source>
</evidence>
<feature type="domain" description="Response regulatory" evidence="3">
    <location>
        <begin position="12"/>
        <end position="126"/>
    </location>
</feature>
<accession>D5MGP8</accession>
<dbReference type="eggNOG" id="COG0784">
    <property type="taxonomic scope" value="Bacteria"/>
</dbReference>
<dbReference type="KEGG" id="mox:DAMO_1879"/>